<dbReference type="RefSeq" id="WP_191101279.1">
    <property type="nucleotide sequence ID" value="NZ_CAXBHU010000006.1"/>
</dbReference>
<keyword evidence="3" id="KW-1185">Reference proteome</keyword>
<reference evidence="2 3" key="1">
    <citation type="submission" date="2020-09" db="EMBL/GenBank/DDBJ databases">
        <title>Bacillus nautilus sp. nov., Chryseoglobus crepusculi sp. nov, and Psychrobacter noctis sp. nov., isolated from deep-sea sponges from the equatorial Atlantic.</title>
        <authorList>
            <person name="Stennett H.L."/>
            <person name="Williams S.E."/>
        </authorList>
    </citation>
    <scope>NUCLEOTIDE SEQUENCE [LARGE SCALE GENOMIC DNA]</scope>
    <source>
        <strain evidence="2 3">28M-24</strain>
    </source>
</reference>
<comment type="caution">
    <text evidence="2">The sequence shown here is derived from an EMBL/GenBank/DDBJ whole genome shotgun (WGS) entry which is preliminary data.</text>
</comment>
<dbReference type="GO" id="GO:0004386">
    <property type="term" value="F:helicase activity"/>
    <property type="evidence" value="ECO:0007669"/>
    <property type="project" value="UniProtKB-KW"/>
</dbReference>
<evidence type="ECO:0000313" key="2">
    <source>
        <dbReference type="EMBL" id="MBD3863397.1"/>
    </source>
</evidence>
<dbReference type="Gene3D" id="3.40.50.300">
    <property type="entry name" value="P-loop containing nucleotide triphosphate hydrolases"/>
    <property type="match status" value="1"/>
</dbReference>
<keyword evidence="2" id="KW-0547">Nucleotide-binding</keyword>
<name>A0ABR8LZI1_9FLAO</name>
<keyword evidence="2" id="KW-0378">Hydrolase</keyword>
<dbReference type="Pfam" id="PF19263">
    <property type="entry name" value="DUF5906"/>
    <property type="match status" value="1"/>
</dbReference>
<feature type="domain" description="NrS-1 polymerase-like helicase" evidence="1">
    <location>
        <begin position="125"/>
        <end position="230"/>
    </location>
</feature>
<keyword evidence="2" id="KW-0067">ATP-binding</keyword>
<keyword evidence="2" id="KW-0347">Helicase</keyword>
<dbReference type="InterPro" id="IPR045455">
    <property type="entry name" value="NrS-1_pol-like_helicase"/>
</dbReference>
<sequence length="398" mass="47112">MSEKYLRIGTAYFKEVNMPLNSKDTIKMLNPWSKSEIITDHGKEYIEDIKKYDGFCLIPSHTNYKRVINGFYNKYEKLEHKFEKGSFPETEKFLKHIFGEQYILGLDYLSVLWQNPTQVLPILCLVSNERNTGKTTFLNWVKSIFQNNMTINNNEDFRSRFNSDWASKLIIAVDEVLLDKREDSERLKNLSTAKTYKSEAKGKDKVEGNFFGKFILCSNNEKNFVYIDNSEVRYWVRKIIPFDLSNDRPDLLESLKKELPHFIHFINKRKISCPRKTRMWFTKEQIHTEALDILINGNKTFIDKELEQILSDEFALFEKEELKYSLGDLVDKLSKNNIRTNSFKLSELIKNEYKLESKNSTYTKYYMSTSVSNTPIVEETTHRGRHYTFTKQMFKELS</sequence>
<organism evidence="2 3">
    <name type="scientific">Olleya marilimosa</name>
    <dbReference type="NCBI Taxonomy" id="272164"/>
    <lineage>
        <taxon>Bacteria</taxon>
        <taxon>Pseudomonadati</taxon>
        <taxon>Bacteroidota</taxon>
        <taxon>Flavobacteriia</taxon>
        <taxon>Flavobacteriales</taxon>
        <taxon>Flavobacteriaceae</taxon>
    </lineage>
</organism>
<dbReference type="Proteomes" id="UP000627521">
    <property type="component" value="Unassembled WGS sequence"/>
</dbReference>
<dbReference type="InterPro" id="IPR027417">
    <property type="entry name" value="P-loop_NTPase"/>
</dbReference>
<dbReference type="EMBL" id="JACXXH010000004">
    <property type="protein sequence ID" value="MBD3863397.1"/>
    <property type="molecule type" value="Genomic_DNA"/>
</dbReference>
<evidence type="ECO:0000259" key="1">
    <source>
        <dbReference type="Pfam" id="PF19263"/>
    </source>
</evidence>
<gene>
    <name evidence="2" type="ORF">IEG06_08030</name>
</gene>
<protein>
    <submittedName>
        <fullName evidence="2">Helicase</fullName>
    </submittedName>
</protein>
<accession>A0ABR8LZI1</accession>
<evidence type="ECO:0000313" key="3">
    <source>
        <dbReference type="Proteomes" id="UP000627521"/>
    </source>
</evidence>
<proteinExistence type="predicted"/>